<dbReference type="GO" id="GO:0006261">
    <property type="term" value="P:DNA-templated DNA replication"/>
    <property type="evidence" value="ECO:0007669"/>
    <property type="project" value="TreeGrafter"/>
</dbReference>
<proteinExistence type="predicted"/>
<evidence type="ECO:0000256" key="2">
    <source>
        <dbReference type="ARBA" id="ARBA00022737"/>
    </source>
</evidence>
<dbReference type="GO" id="GO:0005656">
    <property type="term" value="C:nuclear pre-replicative complex"/>
    <property type="evidence" value="ECO:0007669"/>
    <property type="project" value="TreeGrafter"/>
</dbReference>
<evidence type="ECO:0000256" key="3">
    <source>
        <dbReference type="PROSITE-ProRule" id="PRU00221"/>
    </source>
</evidence>
<dbReference type="PROSITE" id="PS00678">
    <property type="entry name" value="WD_REPEATS_1"/>
    <property type="match status" value="1"/>
</dbReference>
<dbReference type="SUPFAM" id="SSF50998">
    <property type="entry name" value="Quinoprotein alcohol dehydrogenase-like"/>
    <property type="match status" value="1"/>
</dbReference>
<dbReference type="GO" id="GO:0006364">
    <property type="term" value="P:rRNA processing"/>
    <property type="evidence" value="ECO:0007669"/>
    <property type="project" value="TreeGrafter"/>
</dbReference>
<dbReference type="Pfam" id="PF00400">
    <property type="entry name" value="WD40"/>
    <property type="match status" value="1"/>
</dbReference>
<sequence length="218" mass="24363">MVESINFPSGLTYVVVDPTQTYLYGCGVDGTIYKVTMKETVTKYVSTVTSDNATKVTVDTIVNTTKEGTQHEISTMIGHKQQVTSATLSLDGNILCSTSIDGTIYIWDVNTNQSIRVLSSNRVSYNAVIMLYNVYDTLQLKKKHIVSFTQLQKSIDSYSTVECDDTMPNKHSIAVIKLHTTPPNSFINYTTKDTNIYNLLSDRPLQVPPHEIFTNKND</sequence>
<dbReference type="PROSITE" id="PS50082">
    <property type="entry name" value="WD_REPEATS_2"/>
    <property type="match status" value="1"/>
</dbReference>
<reference evidence="4" key="1">
    <citation type="journal article" date="2014" name="PLoS ONE">
        <title>Transcriptome-Based Identification of ABC Transporters in the Western Tarnished Plant Bug Lygus hesperus.</title>
        <authorList>
            <person name="Hull J.J."/>
            <person name="Chaney K."/>
            <person name="Geib S.M."/>
            <person name="Fabrick J.A."/>
            <person name="Brent C.S."/>
            <person name="Walsh D."/>
            <person name="Lavine L.C."/>
        </authorList>
    </citation>
    <scope>NUCLEOTIDE SEQUENCE</scope>
</reference>
<evidence type="ECO:0000256" key="1">
    <source>
        <dbReference type="ARBA" id="ARBA00022574"/>
    </source>
</evidence>
<dbReference type="InterPro" id="IPR015943">
    <property type="entry name" value="WD40/YVTN_repeat-like_dom_sf"/>
</dbReference>
<dbReference type="PROSITE" id="PS50294">
    <property type="entry name" value="WD_REPEATS_REGION"/>
    <property type="match status" value="1"/>
</dbReference>
<dbReference type="InterPro" id="IPR019775">
    <property type="entry name" value="WD40_repeat_CS"/>
</dbReference>
<organism evidence="4">
    <name type="scientific">Lygus hesperus</name>
    <name type="common">Western plant bug</name>
    <dbReference type="NCBI Taxonomy" id="30085"/>
    <lineage>
        <taxon>Eukaryota</taxon>
        <taxon>Metazoa</taxon>
        <taxon>Ecdysozoa</taxon>
        <taxon>Arthropoda</taxon>
        <taxon>Hexapoda</taxon>
        <taxon>Insecta</taxon>
        <taxon>Pterygota</taxon>
        <taxon>Neoptera</taxon>
        <taxon>Paraneoptera</taxon>
        <taxon>Hemiptera</taxon>
        <taxon>Heteroptera</taxon>
        <taxon>Panheteroptera</taxon>
        <taxon>Cimicomorpha</taxon>
        <taxon>Miridae</taxon>
        <taxon>Mirini</taxon>
        <taxon>Lygus</taxon>
    </lineage>
</organism>
<dbReference type="InterPro" id="IPR001680">
    <property type="entry name" value="WD40_rpt"/>
</dbReference>
<protein>
    <submittedName>
        <fullName evidence="4">WD repeat-containing protein 18</fullName>
    </submittedName>
</protein>
<dbReference type="GO" id="GO:0120330">
    <property type="term" value="C:rixosome complex"/>
    <property type="evidence" value="ECO:0007669"/>
    <property type="project" value="TreeGrafter"/>
</dbReference>
<name>A0A0A9XUP6_LYGHE</name>
<dbReference type="SMART" id="SM00320">
    <property type="entry name" value="WD40"/>
    <property type="match status" value="1"/>
</dbReference>
<reference evidence="4" key="2">
    <citation type="submission" date="2014-07" db="EMBL/GenBank/DDBJ databases">
        <authorList>
            <person name="Hull J."/>
        </authorList>
    </citation>
    <scope>NUCLEOTIDE SEQUENCE</scope>
</reference>
<dbReference type="InterPro" id="IPR011047">
    <property type="entry name" value="Quinoprotein_ADH-like_sf"/>
</dbReference>
<dbReference type="EMBL" id="GBHO01021011">
    <property type="protein sequence ID" value="JAG22593.1"/>
    <property type="molecule type" value="Transcribed_RNA"/>
</dbReference>
<keyword evidence="2" id="KW-0677">Repeat</keyword>
<dbReference type="PANTHER" id="PTHR18763:SF0">
    <property type="entry name" value="WD REPEAT-CONTAINING PROTEIN 18"/>
    <property type="match status" value="1"/>
</dbReference>
<dbReference type="InterPro" id="IPR045227">
    <property type="entry name" value="WDR18/Ipi3/RID3"/>
</dbReference>
<dbReference type="Gene3D" id="2.130.10.10">
    <property type="entry name" value="YVTN repeat-like/Quinoprotein amine dehydrogenase"/>
    <property type="match status" value="1"/>
</dbReference>
<keyword evidence="1 3" id="KW-0853">WD repeat</keyword>
<accession>A0A0A9XUP6</accession>
<gene>
    <name evidence="4" type="primary">wdr18</name>
    <name evidence="4" type="ORF">CM83_101483</name>
</gene>
<dbReference type="AlphaFoldDB" id="A0A0A9XUP6"/>
<feature type="repeat" description="WD" evidence="3">
    <location>
        <begin position="76"/>
        <end position="117"/>
    </location>
</feature>
<evidence type="ECO:0000313" key="4">
    <source>
        <dbReference type="EMBL" id="JAG22593.1"/>
    </source>
</evidence>
<dbReference type="PANTHER" id="PTHR18763">
    <property type="entry name" value="WD-REPEAT PROTEIN 18"/>
    <property type="match status" value="1"/>
</dbReference>